<dbReference type="KEGG" id="mds:MDIS_01375"/>
<organism evidence="7 8">
    <name type="scientific">Mesomycoplasma dispar</name>
    <dbReference type="NCBI Taxonomy" id="86660"/>
    <lineage>
        <taxon>Bacteria</taxon>
        <taxon>Bacillati</taxon>
        <taxon>Mycoplasmatota</taxon>
        <taxon>Mycoplasmoidales</taxon>
        <taxon>Metamycoplasmataceae</taxon>
        <taxon>Mesomycoplasma</taxon>
    </lineage>
</organism>
<dbReference type="PANTHER" id="PTHR13767:SF2">
    <property type="entry name" value="PSEUDOURIDYLATE SYNTHASE TRUB1"/>
    <property type="match status" value="1"/>
</dbReference>
<dbReference type="PANTHER" id="PTHR13767">
    <property type="entry name" value="TRNA-PSEUDOURIDINE SYNTHASE"/>
    <property type="match status" value="1"/>
</dbReference>
<accession>A0AAJ5NS83</accession>
<dbReference type="GO" id="GO:0003723">
    <property type="term" value="F:RNA binding"/>
    <property type="evidence" value="ECO:0007669"/>
    <property type="project" value="InterPro"/>
</dbReference>
<dbReference type="GO" id="GO:0160148">
    <property type="term" value="F:tRNA pseudouridine(55) synthase activity"/>
    <property type="evidence" value="ECO:0007669"/>
    <property type="project" value="UniProtKB-EC"/>
</dbReference>
<gene>
    <name evidence="5 7" type="primary">truB</name>
    <name evidence="7" type="ORF">NCTC10125_00267</name>
</gene>
<evidence type="ECO:0000256" key="1">
    <source>
        <dbReference type="ARBA" id="ARBA00000385"/>
    </source>
</evidence>
<feature type="active site" description="Nucleophile" evidence="5">
    <location>
        <position position="36"/>
    </location>
</feature>
<dbReference type="EMBL" id="LR214971">
    <property type="protein sequence ID" value="VEU61482.1"/>
    <property type="molecule type" value="Genomic_DNA"/>
</dbReference>
<dbReference type="AlphaFoldDB" id="A0AAJ5NS83"/>
<dbReference type="CDD" id="cd02573">
    <property type="entry name" value="PseudoU_synth_EcTruB"/>
    <property type="match status" value="1"/>
</dbReference>
<evidence type="ECO:0000256" key="3">
    <source>
        <dbReference type="ARBA" id="ARBA00022694"/>
    </source>
</evidence>
<feature type="domain" description="Pseudouridine synthase II N-terminal" evidence="6">
    <location>
        <begin position="25"/>
        <end position="171"/>
    </location>
</feature>
<comment type="function">
    <text evidence="5">Responsible for synthesis of pseudouridine from uracil-55 in the psi GC loop of transfer RNAs.</text>
</comment>
<keyword evidence="4 5" id="KW-0413">Isomerase</keyword>
<sequence>MITFLYKPKKISSATFLRKWAKQNSIKKAGHSGTLDPMASGILLVATDDDTKLLQFFDQKYKTYFAKVQFGFWSTSFDADGEIFPSENNIIVSKEEIENALRKLEKLEKQIPPVFSSKKIAGKRAYHYARNEEKVELKPIKIKINQTILLNFDEKQQNCTIMWEVSRGCYIRSLANDLGKILGTRAYLKELERTKIENFGIEFVNSFFQPQNLINFKQILLNEENLRLIFQGKKFNYFAKDNDFVLLMFKNEIVGFGKIINNQLFPKKLFGNKINKLIK</sequence>
<reference evidence="7 8" key="1">
    <citation type="submission" date="2019-01" db="EMBL/GenBank/DDBJ databases">
        <authorList>
            <consortium name="Pathogen Informatics"/>
        </authorList>
    </citation>
    <scope>NUCLEOTIDE SEQUENCE [LARGE SCALE GENOMIC DNA]</scope>
    <source>
        <strain evidence="7 8">NCTC10125</strain>
    </source>
</reference>
<evidence type="ECO:0000313" key="8">
    <source>
        <dbReference type="Proteomes" id="UP000289629"/>
    </source>
</evidence>
<dbReference type="Gene3D" id="3.30.2350.10">
    <property type="entry name" value="Pseudouridine synthase"/>
    <property type="match status" value="1"/>
</dbReference>
<dbReference type="Pfam" id="PF01509">
    <property type="entry name" value="TruB_N"/>
    <property type="match status" value="1"/>
</dbReference>
<evidence type="ECO:0000256" key="5">
    <source>
        <dbReference type="HAMAP-Rule" id="MF_01080"/>
    </source>
</evidence>
<evidence type="ECO:0000313" key="7">
    <source>
        <dbReference type="EMBL" id="VEU61482.1"/>
    </source>
</evidence>
<dbReference type="EC" id="5.4.99.25" evidence="5"/>
<dbReference type="InterPro" id="IPR002501">
    <property type="entry name" value="PsdUridine_synth_N"/>
</dbReference>
<dbReference type="RefSeq" id="WP_044635759.1">
    <property type="nucleotide sequence ID" value="NZ_CP007229.1"/>
</dbReference>
<protein>
    <recommendedName>
        <fullName evidence="5">tRNA pseudouridine synthase B</fullName>
        <ecNumber evidence="5">5.4.99.25</ecNumber>
    </recommendedName>
    <alternativeName>
        <fullName evidence="5">tRNA pseudouridine(55) synthase</fullName>
        <shortName evidence="5">Psi55 synthase</shortName>
    </alternativeName>
    <alternativeName>
        <fullName evidence="5">tRNA pseudouridylate synthase</fullName>
    </alternativeName>
    <alternativeName>
        <fullName evidence="5">tRNA-uridine isomerase</fullName>
    </alternativeName>
</protein>
<dbReference type="InterPro" id="IPR014780">
    <property type="entry name" value="tRNA_psdUridine_synth_TruB"/>
</dbReference>
<evidence type="ECO:0000259" key="6">
    <source>
        <dbReference type="Pfam" id="PF01509"/>
    </source>
</evidence>
<dbReference type="GO" id="GO:0031119">
    <property type="term" value="P:tRNA pseudouridine synthesis"/>
    <property type="evidence" value="ECO:0007669"/>
    <property type="project" value="UniProtKB-UniRule"/>
</dbReference>
<evidence type="ECO:0000256" key="4">
    <source>
        <dbReference type="ARBA" id="ARBA00023235"/>
    </source>
</evidence>
<comment type="catalytic activity">
    <reaction evidence="1 5">
        <text>uridine(55) in tRNA = pseudouridine(55) in tRNA</text>
        <dbReference type="Rhea" id="RHEA:42532"/>
        <dbReference type="Rhea" id="RHEA-COMP:10101"/>
        <dbReference type="Rhea" id="RHEA-COMP:10102"/>
        <dbReference type="ChEBI" id="CHEBI:65314"/>
        <dbReference type="ChEBI" id="CHEBI:65315"/>
        <dbReference type="EC" id="5.4.99.25"/>
    </reaction>
</comment>
<proteinExistence type="inferred from homology"/>
<dbReference type="NCBIfam" id="TIGR00431">
    <property type="entry name" value="TruB"/>
    <property type="match status" value="1"/>
</dbReference>
<keyword evidence="3 5" id="KW-0819">tRNA processing</keyword>
<dbReference type="HAMAP" id="MF_01080">
    <property type="entry name" value="TruB_bact"/>
    <property type="match status" value="1"/>
</dbReference>
<dbReference type="InterPro" id="IPR020103">
    <property type="entry name" value="PsdUridine_synth_cat_dom_sf"/>
</dbReference>
<dbReference type="SUPFAM" id="SSF55120">
    <property type="entry name" value="Pseudouridine synthase"/>
    <property type="match status" value="1"/>
</dbReference>
<dbReference type="GO" id="GO:1990481">
    <property type="term" value="P:mRNA pseudouridine synthesis"/>
    <property type="evidence" value="ECO:0007669"/>
    <property type="project" value="TreeGrafter"/>
</dbReference>
<comment type="similarity">
    <text evidence="2 5">Belongs to the pseudouridine synthase TruB family. Type 1 subfamily.</text>
</comment>
<name>A0AAJ5NS83_9BACT</name>
<evidence type="ECO:0000256" key="2">
    <source>
        <dbReference type="ARBA" id="ARBA00005642"/>
    </source>
</evidence>
<dbReference type="Proteomes" id="UP000289629">
    <property type="component" value="Chromosome"/>
</dbReference>